<reference evidence="3 4" key="1">
    <citation type="submission" date="2017-06" db="EMBL/GenBank/DDBJ databases">
        <title>Raineya orbicola gen. nov., sp. nov. a slightly thermophilic bacterium of the phylum Bacteroidetes and the description of Raineyaceae fam. nov.</title>
        <authorList>
            <person name="Albuquerque L."/>
            <person name="Polonia A.R.M."/>
            <person name="Barroso C."/>
            <person name="Froufe H.J.C."/>
            <person name="Lage O."/>
            <person name="Lobo-Da-Cunha A."/>
            <person name="Egas C."/>
            <person name="Da Costa M.S."/>
        </authorList>
    </citation>
    <scope>NUCLEOTIDE SEQUENCE [LARGE SCALE GENOMIC DNA]</scope>
    <source>
        <strain evidence="3 4">SPSPC-11</strain>
    </source>
</reference>
<accession>A0A2N3IGA4</accession>
<protein>
    <recommendedName>
        <fullName evidence="1 2">Segregation and condensation protein A</fullName>
    </recommendedName>
</protein>
<dbReference type="Proteomes" id="UP000233387">
    <property type="component" value="Unassembled WGS sequence"/>
</dbReference>
<keyword evidence="4" id="KW-1185">Reference proteome</keyword>
<dbReference type="Gene3D" id="6.10.250.2410">
    <property type="match status" value="1"/>
</dbReference>
<dbReference type="GO" id="GO:0051301">
    <property type="term" value="P:cell division"/>
    <property type="evidence" value="ECO:0007669"/>
    <property type="project" value="UniProtKB-KW"/>
</dbReference>
<sequence>MVTFEIKLPLFEGPFDLLLFFIERDELDIYDIPISKITQDFLDYIHHLEKLNIEVASEFILVAGTLVRIKAKMLLPRPEVDEKGNEIDPRDELIKHLLEYKKYKSIVGELAKLEEERLQKEARGNIISELKKIAAMSSVESELQDIDLYKLLKVYEKVTERFKNNARTGQHTVLQYPYSIERQKKHLLERLQSEKRLDFEDIISENQSKIYFIYTFLAILEMLQEGNISIYVGLDFNSFWIKPYEPQELVEVQV</sequence>
<dbReference type="EMBL" id="NKXO01000020">
    <property type="protein sequence ID" value="PKQ69253.1"/>
    <property type="molecule type" value="Genomic_DNA"/>
</dbReference>
<keyword evidence="2" id="KW-0131">Cell cycle</keyword>
<comment type="caution">
    <text evidence="3">The sequence shown here is derived from an EMBL/GenBank/DDBJ whole genome shotgun (WGS) entry which is preliminary data.</text>
</comment>
<keyword evidence="2" id="KW-0963">Cytoplasm</keyword>
<evidence type="ECO:0000313" key="3">
    <source>
        <dbReference type="EMBL" id="PKQ69253.1"/>
    </source>
</evidence>
<dbReference type="PANTHER" id="PTHR33969">
    <property type="entry name" value="SEGREGATION AND CONDENSATION PROTEIN A"/>
    <property type="match status" value="1"/>
</dbReference>
<dbReference type="PANTHER" id="PTHR33969:SF2">
    <property type="entry name" value="SEGREGATION AND CONDENSATION PROTEIN A"/>
    <property type="match status" value="1"/>
</dbReference>
<keyword evidence="2" id="KW-0132">Cell division</keyword>
<dbReference type="GO" id="GO:0005737">
    <property type="term" value="C:cytoplasm"/>
    <property type="evidence" value="ECO:0007669"/>
    <property type="project" value="UniProtKB-SubCell"/>
</dbReference>
<comment type="similarity">
    <text evidence="2">Belongs to the ScpA family.</text>
</comment>
<name>A0A2N3IGA4_9BACT</name>
<dbReference type="AlphaFoldDB" id="A0A2N3IGA4"/>
<comment type="subcellular location">
    <subcellularLocation>
        <location evidence="2">Cytoplasm</location>
    </subcellularLocation>
    <text evidence="2">Associated with two foci at the outer edges of the nucleoid region in young cells, and at four foci within both cell halves in older cells.</text>
</comment>
<dbReference type="GO" id="GO:0006260">
    <property type="term" value="P:DNA replication"/>
    <property type="evidence" value="ECO:0007669"/>
    <property type="project" value="UniProtKB-UniRule"/>
</dbReference>
<organism evidence="3 4">
    <name type="scientific">Raineya orbicola</name>
    <dbReference type="NCBI Taxonomy" id="2016530"/>
    <lineage>
        <taxon>Bacteria</taxon>
        <taxon>Pseudomonadati</taxon>
        <taxon>Bacteroidota</taxon>
        <taxon>Cytophagia</taxon>
        <taxon>Cytophagales</taxon>
        <taxon>Raineyaceae</taxon>
        <taxon>Raineya</taxon>
    </lineage>
</organism>
<evidence type="ECO:0000256" key="1">
    <source>
        <dbReference type="ARBA" id="ARBA00044777"/>
    </source>
</evidence>
<proteinExistence type="inferred from homology"/>
<evidence type="ECO:0000313" key="4">
    <source>
        <dbReference type="Proteomes" id="UP000233387"/>
    </source>
</evidence>
<evidence type="ECO:0000256" key="2">
    <source>
        <dbReference type="HAMAP-Rule" id="MF_01805"/>
    </source>
</evidence>
<dbReference type="OrthoDB" id="9811016at2"/>
<comment type="subunit">
    <text evidence="2">Component of a cohesin-like complex composed of ScpA, ScpB and the Smc homodimer, in which ScpA and ScpB bind to the head domain of Smc. The presence of the three proteins is required for the association of the complex with DNA.</text>
</comment>
<keyword evidence="2" id="KW-0159">Chromosome partition</keyword>
<gene>
    <name evidence="2" type="primary">scpA</name>
    <name evidence="3" type="ORF">Rain11_1406</name>
</gene>
<comment type="function">
    <text evidence="2">Participates in chromosomal partition during cell division. May act via the formation of a condensin-like complex containing Smc and ScpB that pull DNA away from mid-cell into both cell halves.</text>
</comment>
<dbReference type="HAMAP" id="MF_01805">
    <property type="entry name" value="ScpA"/>
    <property type="match status" value="1"/>
</dbReference>
<dbReference type="Pfam" id="PF02616">
    <property type="entry name" value="SMC_ScpA"/>
    <property type="match status" value="1"/>
</dbReference>
<dbReference type="GO" id="GO:0007059">
    <property type="term" value="P:chromosome segregation"/>
    <property type="evidence" value="ECO:0007669"/>
    <property type="project" value="UniProtKB-UniRule"/>
</dbReference>
<dbReference type="RefSeq" id="WP_101358677.1">
    <property type="nucleotide sequence ID" value="NZ_NKXO01000020.1"/>
</dbReference>
<dbReference type="InterPro" id="IPR003768">
    <property type="entry name" value="ScpA"/>
</dbReference>